<evidence type="ECO:0000313" key="9">
    <source>
        <dbReference type="EMBL" id="GAH50348.1"/>
    </source>
</evidence>
<keyword evidence="6 7" id="KW-0472">Membrane</keyword>
<reference evidence="9" key="1">
    <citation type="journal article" date="2014" name="Front. Microbiol.">
        <title>High frequency of phylogenetically diverse reductive dehalogenase-homologous genes in deep subseafloor sedimentary metagenomes.</title>
        <authorList>
            <person name="Kawai M."/>
            <person name="Futagami T."/>
            <person name="Toyoda A."/>
            <person name="Takaki Y."/>
            <person name="Nishi S."/>
            <person name="Hori S."/>
            <person name="Arai W."/>
            <person name="Tsubouchi T."/>
            <person name="Morono Y."/>
            <person name="Uchiyama I."/>
            <person name="Ito T."/>
            <person name="Fujiyama A."/>
            <person name="Inagaki F."/>
            <person name="Takami H."/>
        </authorList>
    </citation>
    <scope>NUCLEOTIDE SEQUENCE</scope>
    <source>
        <strain evidence="9">Expedition CK06-06</strain>
    </source>
</reference>
<dbReference type="Pfam" id="PF00999">
    <property type="entry name" value="Na_H_Exchanger"/>
    <property type="match status" value="1"/>
</dbReference>
<comment type="subcellular location">
    <subcellularLocation>
        <location evidence="1">Membrane</location>
        <topology evidence="1">Multi-pass membrane protein</topology>
    </subcellularLocation>
</comment>
<dbReference type="Pfam" id="PF02254">
    <property type="entry name" value="TrkA_N"/>
    <property type="match status" value="1"/>
</dbReference>
<feature type="non-terminal residue" evidence="9">
    <location>
        <position position="1"/>
    </location>
</feature>
<keyword evidence="3" id="KW-0813">Transport</keyword>
<dbReference type="PANTHER" id="PTHR42751">
    <property type="entry name" value="SODIUM/HYDROGEN EXCHANGER FAMILY/TRKA DOMAIN PROTEIN"/>
    <property type="match status" value="1"/>
</dbReference>
<evidence type="ECO:0000259" key="8">
    <source>
        <dbReference type="PROSITE" id="PS51201"/>
    </source>
</evidence>
<dbReference type="SUPFAM" id="SSF51735">
    <property type="entry name" value="NAD(P)-binding Rossmann-fold domains"/>
    <property type="match status" value="1"/>
</dbReference>
<dbReference type="AlphaFoldDB" id="X1HYG6"/>
<evidence type="ECO:0000256" key="7">
    <source>
        <dbReference type="SAM" id="Phobius"/>
    </source>
</evidence>
<dbReference type="GO" id="GO:0016020">
    <property type="term" value="C:membrane"/>
    <property type="evidence" value="ECO:0007669"/>
    <property type="project" value="UniProtKB-SubCell"/>
</dbReference>
<dbReference type="GO" id="GO:0006813">
    <property type="term" value="P:potassium ion transport"/>
    <property type="evidence" value="ECO:0007669"/>
    <property type="project" value="InterPro"/>
</dbReference>
<comment type="caution">
    <text evidence="9">The sequence shown here is derived from an EMBL/GenBank/DDBJ whole genome shotgun (WGS) entry which is preliminary data.</text>
</comment>
<accession>X1HYG6</accession>
<dbReference type="Gene3D" id="3.40.50.720">
    <property type="entry name" value="NAD(P)-binding Rossmann-like Domain"/>
    <property type="match status" value="1"/>
</dbReference>
<dbReference type="PROSITE" id="PS51201">
    <property type="entry name" value="RCK_N"/>
    <property type="match status" value="1"/>
</dbReference>
<comment type="similarity">
    <text evidence="2">Belongs to the monovalent cation:proton antiporter 2 (CPA2) transporter (TC 2.A.37) family.</text>
</comment>
<dbReference type="InterPro" id="IPR006153">
    <property type="entry name" value="Cation/H_exchanger_TM"/>
</dbReference>
<dbReference type="Gene3D" id="1.20.1530.20">
    <property type="match status" value="1"/>
</dbReference>
<evidence type="ECO:0000256" key="5">
    <source>
        <dbReference type="ARBA" id="ARBA00022989"/>
    </source>
</evidence>
<evidence type="ECO:0000256" key="3">
    <source>
        <dbReference type="ARBA" id="ARBA00022448"/>
    </source>
</evidence>
<dbReference type="EMBL" id="BARU01023198">
    <property type="protein sequence ID" value="GAH50348.1"/>
    <property type="molecule type" value="Genomic_DNA"/>
</dbReference>
<proteinExistence type="inferred from homology"/>
<keyword evidence="4 7" id="KW-0812">Transmembrane</keyword>
<evidence type="ECO:0000256" key="1">
    <source>
        <dbReference type="ARBA" id="ARBA00004141"/>
    </source>
</evidence>
<dbReference type="InterPro" id="IPR003148">
    <property type="entry name" value="RCK_N"/>
</dbReference>
<dbReference type="PANTHER" id="PTHR42751:SF3">
    <property type="entry name" value="SODIUM_GLUTAMATE SYMPORTER"/>
    <property type="match status" value="1"/>
</dbReference>
<protein>
    <recommendedName>
        <fullName evidence="8">RCK N-terminal domain-containing protein</fullName>
    </recommendedName>
</protein>
<feature type="transmembrane region" description="Helical" evidence="7">
    <location>
        <begin position="62"/>
        <end position="85"/>
    </location>
</feature>
<dbReference type="GO" id="GO:1902600">
    <property type="term" value="P:proton transmembrane transport"/>
    <property type="evidence" value="ECO:0007669"/>
    <property type="project" value="InterPro"/>
</dbReference>
<evidence type="ECO:0000256" key="4">
    <source>
        <dbReference type="ARBA" id="ARBA00022692"/>
    </source>
</evidence>
<sequence>ILIAILVGKSVIVFVIAKVLRMPLRVCLMTAVALAQIGEFSFVLLFSVQGSGLIDKTLESNLISAAILSMFVTPFAMSFSPRLAAGLGKLPRLRRLLEVEMAEDATGSVCEMRDHIIIGGYGFAGRELSKALKDYGIPHVIVDINMENVSKASQEGVPAFFGDVTNQEVLVKLGAEYAGELVLLVNDPGAAEQAVRVARKLAPGLHIVVRTRYLLDIEPILAAGADDVVAAEREAAVEVTSLVLNRHQVDSQRIADHSLRIRNQTEEGY</sequence>
<dbReference type="GO" id="GO:0015297">
    <property type="term" value="F:antiporter activity"/>
    <property type="evidence" value="ECO:0007669"/>
    <property type="project" value="InterPro"/>
</dbReference>
<dbReference type="InterPro" id="IPR038770">
    <property type="entry name" value="Na+/solute_symporter_sf"/>
</dbReference>
<evidence type="ECO:0000256" key="6">
    <source>
        <dbReference type="ARBA" id="ARBA00023136"/>
    </source>
</evidence>
<name>X1HYG6_9ZZZZ</name>
<dbReference type="InterPro" id="IPR036291">
    <property type="entry name" value="NAD(P)-bd_dom_sf"/>
</dbReference>
<evidence type="ECO:0000256" key="2">
    <source>
        <dbReference type="ARBA" id="ARBA00005551"/>
    </source>
</evidence>
<keyword evidence="5 7" id="KW-1133">Transmembrane helix</keyword>
<gene>
    <name evidence="9" type="ORF">S03H2_37680</name>
</gene>
<feature type="transmembrane region" description="Helical" evidence="7">
    <location>
        <begin position="26"/>
        <end position="50"/>
    </location>
</feature>
<feature type="domain" description="RCK N-terminal" evidence="8">
    <location>
        <begin position="113"/>
        <end position="230"/>
    </location>
</feature>
<organism evidence="9">
    <name type="scientific">marine sediment metagenome</name>
    <dbReference type="NCBI Taxonomy" id="412755"/>
    <lineage>
        <taxon>unclassified sequences</taxon>
        <taxon>metagenomes</taxon>
        <taxon>ecological metagenomes</taxon>
    </lineage>
</organism>